<dbReference type="RefSeq" id="WP_255865295.1">
    <property type="nucleotide sequence ID" value="NZ_CP104263.1"/>
</dbReference>
<feature type="transmembrane region" description="Helical" evidence="2">
    <location>
        <begin position="58"/>
        <end position="80"/>
    </location>
</feature>
<comment type="caution">
    <text evidence="3">The sequence shown here is derived from an EMBL/GenBank/DDBJ whole genome shotgun (WGS) entry which is preliminary data.</text>
</comment>
<keyword evidence="4" id="KW-1185">Reference proteome</keyword>
<feature type="compositionally biased region" description="Low complexity" evidence="1">
    <location>
        <begin position="198"/>
        <end position="208"/>
    </location>
</feature>
<evidence type="ECO:0008006" key="5">
    <source>
        <dbReference type="Google" id="ProtNLM"/>
    </source>
</evidence>
<sequence length="244" mass="25088">MSERRPSARFSTMASGAVVGNTARALDWDAAAAPATTVKRRTPLSLVPAASRRKRAPFAVFCFAALVLGLASVLLLNISVSSGQYELVQLQSQKAELAQRNEALTQKIENHQAPQVLAASAADLGMVSSPSFGTIDLQTLAVTGSPEAAKEGEPAELLIGAPSVLTQPITPAPSVVPEEPQESVRALVEQEEAAAREAAAAAAAAAAEEAARTPEADPAQSPDIVPEGELNGGTIPAPVQRSGN</sequence>
<keyword evidence="2" id="KW-0812">Transmembrane</keyword>
<protein>
    <recommendedName>
        <fullName evidence="5">Cell division protein FtsL</fullName>
    </recommendedName>
</protein>
<evidence type="ECO:0000313" key="3">
    <source>
        <dbReference type="EMBL" id="MCQ1949738.1"/>
    </source>
</evidence>
<name>A0ABT1NPU8_9MICC</name>
<accession>A0ABT1NPU8</accession>
<evidence type="ECO:0000313" key="4">
    <source>
        <dbReference type="Proteomes" id="UP001206924"/>
    </source>
</evidence>
<gene>
    <name evidence="3" type="ORF">NNX28_07320</name>
</gene>
<organism evidence="3 4">
    <name type="scientific">Arthrobacter jinronghuae</name>
    <dbReference type="NCBI Taxonomy" id="2964609"/>
    <lineage>
        <taxon>Bacteria</taxon>
        <taxon>Bacillati</taxon>
        <taxon>Actinomycetota</taxon>
        <taxon>Actinomycetes</taxon>
        <taxon>Micrococcales</taxon>
        <taxon>Micrococcaceae</taxon>
        <taxon>Arthrobacter</taxon>
    </lineage>
</organism>
<dbReference type="EMBL" id="JANFLP010000008">
    <property type="protein sequence ID" value="MCQ1949738.1"/>
    <property type="molecule type" value="Genomic_DNA"/>
</dbReference>
<proteinExistence type="predicted"/>
<dbReference type="Proteomes" id="UP001206924">
    <property type="component" value="Unassembled WGS sequence"/>
</dbReference>
<evidence type="ECO:0000256" key="1">
    <source>
        <dbReference type="SAM" id="MobiDB-lite"/>
    </source>
</evidence>
<keyword evidence="2" id="KW-0472">Membrane</keyword>
<feature type="region of interest" description="Disordered" evidence="1">
    <location>
        <begin position="198"/>
        <end position="244"/>
    </location>
</feature>
<keyword evidence="2" id="KW-1133">Transmembrane helix</keyword>
<reference evidence="3 4" key="1">
    <citation type="submission" date="2022-07" db="EMBL/GenBank/DDBJ databases">
        <title>Novel species in genus Arthrobacter.</title>
        <authorList>
            <person name="Liu Y."/>
        </authorList>
    </citation>
    <scope>NUCLEOTIDE SEQUENCE [LARGE SCALE GENOMIC DNA]</scope>
    <source>
        <strain evidence="4">zg-Y859</strain>
    </source>
</reference>
<evidence type="ECO:0000256" key="2">
    <source>
        <dbReference type="SAM" id="Phobius"/>
    </source>
</evidence>